<dbReference type="Proteomes" id="UP000238362">
    <property type="component" value="Unassembled WGS sequence"/>
</dbReference>
<evidence type="ECO:0000313" key="2">
    <source>
        <dbReference type="Proteomes" id="UP000238362"/>
    </source>
</evidence>
<dbReference type="OrthoDB" id="3626740at2"/>
<comment type="caution">
    <text evidence="1">The sequence shown here is derived from an EMBL/GenBank/DDBJ whole genome shotgun (WGS) entry which is preliminary data.</text>
</comment>
<gene>
    <name evidence="1" type="ORF">B0I33_111181</name>
</gene>
<dbReference type="AlphaFoldDB" id="A0A2T0LN96"/>
<protein>
    <submittedName>
        <fullName evidence="1">Uncharacterized protein</fullName>
    </submittedName>
</protein>
<keyword evidence="2" id="KW-1185">Reference proteome</keyword>
<reference evidence="1 2" key="1">
    <citation type="submission" date="2018-03" db="EMBL/GenBank/DDBJ databases">
        <title>Genomic Encyclopedia of Type Strains, Phase III (KMG-III): the genomes of soil and plant-associated and newly described type strains.</title>
        <authorList>
            <person name="Whitman W."/>
        </authorList>
    </citation>
    <scope>NUCLEOTIDE SEQUENCE [LARGE SCALE GENOMIC DNA]</scope>
    <source>
        <strain evidence="1 2">CGMCC 4.7125</strain>
    </source>
</reference>
<proteinExistence type="predicted"/>
<dbReference type="RefSeq" id="WP_106181325.1">
    <property type="nucleotide sequence ID" value="NZ_PVNH01000011.1"/>
</dbReference>
<organism evidence="1 2">
    <name type="scientific">Prauserella shujinwangii</name>
    <dbReference type="NCBI Taxonomy" id="1453103"/>
    <lineage>
        <taxon>Bacteria</taxon>
        <taxon>Bacillati</taxon>
        <taxon>Actinomycetota</taxon>
        <taxon>Actinomycetes</taxon>
        <taxon>Pseudonocardiales</taxon>
        <taxon>Pseudonocardiaceae</taxon>
        <taxon>Prauserella</taxon>
    </lineage>
</organism>
<sequence length="121" mass="13759">MTDDATAAMRYKEIIGLARKAAEDLRAWERHRAEELDVAIGAAATEVSAAAEREQRVTERVDRWWRMACDNVSRLSWLDAGEPPEPVPSARGELLDRYAEDVRPAYHELTQAILNLGWRAR</sequence>
<dbReference type="EMBL" id="PVNH01000011">
    <property type="protein sequence ID" value="PRX44668.1"/>
    <property type="molecule type" value="Genomic_DNA"/>
</dbReference>
<name>A0A2T0LN96_9PSEU</name>
<accession>A0A2T0LN96</accession>
<evidence type="ECO:0000313" key="1">
    <source>
        <dbReference type="EMBL" id="PRX44668.1"/>
    </source>
</evidence>